<accession>A0A1G5RPN6</accession>
<evidence type="ECO:0000259" key="1">
    <source>
        <dbReference type="Pfam" id="PF04230"/>
    </source>
</evidence>
<evidence type="ECO:0000313" key="3">
    <source>
        <dbReference type="Proteomes" id="UP000199208"/>
    </source>
</evidence>
<reference evidence="2 3" key="1">
    <citation type="submission" date="2016-10" db="EMBL/GenBank/DDBJ databases">
        <authorList>
            <person name="de Groot N.N."/>
        </authorList>
    </citation>
    <scope>NUCLEOTIDE SEQUENCE [LARGE SCALE GENOMIC DNA]</scope>
    <source>
        <strain evidence="2 3">DSM 2784</strain>
    </source>
</reference>
<dbReference type="STRING" id="1120920.SAMN03080599_00054"/>
<organism evidence="2 3">
    <name type="scientific">Acidaminobacter hydrogenoformans DSM 2784</name>
    <dbReference type="NCBI Taxonomy" id="1120920"/>
    <lineage>
        <taxon>Bacteria</taxon>
        <taxon>Bacillati</taxon>
        <taxon>Bacillota</taxon>
        <taxon>Clostridia</taxon>
        <taxon>Peptostreptococcales</taxon>
        <taxon>Acidaminobacteraceae</taxon>
        <taxon>Acidaminobacter</taxon>
    </lineage>
</organism>
<proteinExistence type="predicted"/>
<evidence type="ECO:0000313" key="2">
    <source>
        <dbReference type="EMBL" id="SCZ76073.1"/>
    </source>
</evidence>
<dbReference type="Pfam" id="PF04230">
    <property type="entry name" value="PS_pyruv_trans"/>
    <property type="match status" value="1"/>
</dbReference>
<feature type="domain" description="Polysaccharide pyruvyl transferase" evidence="1">
    <location>
        <begin position="73"/>
        <end position="323"/>
    </location>
</feature>
<dbReference type="RefSeq" id="WP_170829200.1">
    <property type="nucleotide sequence ID" value="NZ_FMWL01000001.1"/>
</dbReference>
<dbReference type="EMBL" id="FMWL01000001">
    <property type="protein sequence ID" value="SCZ76073.1"/>
    <property type="molecule type" value="Genomic_DNA"/>
</dbReference>
<gene>
    <name evidence="2" type="ORF">SAMN03080599_00054</name>
</gene>
<dbReference type="AlphaFoldDB" id="A0A1G5RPN6"/>
<keyword evidence="2" id="KW-0808">Transferase</keyword>
<keyword evidence="3" id="KW-1185">Reference proteome</keyword>
<protein>
    <submittedName>
        <fullName evidence="2">Polysaccharide pyruvyl transferase family protein WcaK</fullName>
    </submittedName>
</protein>
<name>A0A1G5RPN6_9FIRM</name>
<dbReference type="InterPro" id="IPR007345">
    <property type="entry name" value="Polysacch_pyruvyl_Trfase"/>
</dbReference>
<sequence length="393" mass="46082">MNIYVCHCSNTFNYGSMMMGENFIRYFNEVTNASHHYYVETEDDINIQRLRTATGIEEIYPTAVNSLFIRPLNKYDYLLSEMRFINLVSDFARKIDLVVVLGGDDFTEDYGWKDPVINALRFSFLKRQGIRVVLLGQTMGPYHSFRVSLMKHILGRLDQIYPRDEITFSYLKDMGLKNISMTDDLALLPLSKQKAREKLKQYITYCPSELIYRYAKEGDRDSWIDFNCFMADIILNRYPDKKLILLAHVLKPPHVDDRVIVKELFNLLNEKYPERILAKTDELYPYEVRDLIQESLFVVSSRMHPVISSIQCVIPAIALSYSSKYWGIIDGRYGLGDYIIDVRYLNYNEMKEKFVELIHKIEAEYEQIEEKMSINNAVAIRSIFNALESIRDL</sequence>
<dbReference type="Proteomes" id="UP000199208">
    <property type="component" value="Unassembled WGS sequence"/>
</dbReference>
<dbReference type="PANTHER" id="PTHR36836">
    <property type="entry name" value="COLANIC ACID BIOSYNTHESIS PROTEIN WCAK"/>
    <property type="match status" value="1"/>
</dbReference>
<dbReference type="GO" id="GO:0016740">
    <property type="term" value="F:transferase activity"/>
    <property type="evidence" value="ECO:0007669"/>
    <property type="project" value="UniProtKB-KW"/>
</dbReference>
<dbReference type="PANTHER" id="PTHR36836:SF1">
    <property type="entry name" value="COLANIC ACID BIOSYNTHESIS PROTEIN WCAK"/>
    <property type="match status" value="1"/>
</dbReference>